<sequence>MILDQLDKEENNLLSQINNIAGSIEEKVRQSEIKGIVDAYKSIHARYAELAKKNSEALKRGLFLQWYVLVEPSYLSGISDIDTRLEKVIIDALDDNIGQNKIDPELYAMVSYYSDLEFVFDRFEDCVNLQKFLESRLDYGTIIRQVEQSDLNHRGQMGIYWQSIISLD</sequence>
<proteinExistence type="predicted"/>
<dbReference type="AlphaFoldDB" id="A0A2K8Z518"/>
<evidence type="ECO:0000313" key="1">
    <source>
        <dbReference type="EMBL" id="AUD04973.1"/>
    </source>
</evidence>
<reference evidence="1 2" key="1">
    <citation type="submission" date="2017-11" db="EMBL/GenBank/DDBJ databases">
        <title>Taxonomic description and genome sequences of Spirosoma HA7 sp. nov., isolated from pollen microhabitat of Corylus avellana.</title>
        <authorList>
            <person name="Ambika Manirajan B."/>
            <person name="Suarez C."/>
            <person name="Ratering S."/>
            <person name="Geissler-Plaum R."/>
            <person name="Cardinale M."/>
            <person name="Sylvia S."/>
        </authorList>
    </citation>
    <scope>NUCLEOTIDE SEQUENCE [LARGE SCALE GENOMIC DNA]</scope>
    <source>
        <strain evidence="1 2">HA7</strain>
    </source>
</reference>
<keyword evidence="2" id="KW-1185">Reference proteome</keyword>
<accession>A0A2K8Z518</accession>
<name>A0A2K8Z518_9BACT</name>
<evidence type="ECO:0000313" key="2">
    <source>
        <dbReference type="Proteomes" id="UP000232883"/>
    </source>
</evidence>
<dbReference type="KEGG" id="spir:CWM47_25860"/>
<dbReference type="RefSeq" id="WP_100991315.1">
    <property type="nucleotide sequence ID" value="NZ_CP025096.1"/>
</dbReference>
<dbReference type="OrthoDB" id="1264061at2"/>
<gene>
    <name evidence="1" type="ORF">CWM47_25860</name>
</gene>
<protein>
    <submittedName>
        <fullName evidence="1">Uncharacterized protein</fullName>
    </submittedName>
</protein>
<dbReference type="Proteomes" id="UP000232883">
    <property type="component" value="Chromosome"/>
</dbReference>
<organism evidence="1 2">
    <name type="scientific">Spirosoma pollinicola</name>
    <dbReference type="NCBI Taxonomy" id="2057025"/>
    <lineage>
        <taxon>Bacteria</taxon>
        <taxon>Pseudomonadati</taxon>
        <taxon>Bacteroidota</taxon>
        <taxon>Cytophagia</taxon>
        <taxon>Cytophagales</taxon>
        <taxon>Cytophagaceae</taxon>
        <taxon>Spirosoma</taxon>
    </lineage>
</organism>
<dbReference type="EMBL" id="CP025096">
    <property type="protein sequence ID" value="AUD04973.1"/>
    <property type="molecule type" value="Genomic_DNA"/>
</dbReference>